<evidence type="ECO:0000259" key="15">
    <source>
        <dbReference type="PROSITE" id="PS50109"/>
    </source>
</evidence>
<dbReference type="GO" id="GO:0005886">
    <property type="term" value="C:plasma membrane"/>
    <property type="evidence" value="ECO:0007669"/>
    <property type="project" value="UniProtKB-SubCell"/>
</dbReference>
<dbReference type="Pfam" id="PF00512">
    <property type="entry name" value="HisKA"/>
    <property type="match status" value="1"/>
</dbReference>
<reference evidence="18" key="1">
    <citation type="submission" date="2016-01" db="EMBL/GenBank/DDBJ databases">
        <authorList>
            <person name="Mitreva M."/>
            <person name="Pepin K.H."/>
            <person name="Mihindukulasuriya K.A."/>
            <person name="Fulton R."/>
            <person name="Fronick C."/>
            <person name="O'Laughlin M."/>
            <person name="Miner T."/>
            <person name="Herter B."/>
            <person name="Rosa B.A."/>
            <person name="Cordes M."/>
            <person name="Tomlinson C."/>
            <person name="Wollam A."/>
            <person name="Palsikar V.B."/>
            <person name="Mardis E.R."/>
            <person name="Wilson R.K."/>
        </authorList>
    </citation>
    <scope>NUCLEOTIDE SEQUENCE [LARGE SCALE GENOMIC DNA]</scope>
    <source>
        <strain evidence="18">DNF00896</strain>
    </source>
</reference>
<evidence type="ECO:0000256" key="9">
    <source>
        <dbReference type="ARBA" id="ARBA00022777"/>
    </source>
</evidence>
<comment type="caution">
    <text evidence="17">The sequence shown here is derived from an EMBL/GenBank/DDBJ whole genome shotgun (WGS) entry which is preliminary data.</text>
</comment>
<dbReference type="EC" id="2.7.13.3" evidence="3"/>
<evidence type="ECO:0000256" key="12">
    <source>
        <dbReference type="ARBA" id="ARBA00023012"/>
    </source>
</evidence>
<dbReference type="CDD" id="cd06225">
    <property type="entry name" value="HAMP"/>
    <property type="match status" value="1"/>
</dbReference>
<keyword evidence="8" id="KW-0547">Nucleotide-binding</keyword>
<comment type="catalytic activity">
    <reaction evidence="1">
        <text>ATP + protein L-histidine = ADP + protein N-phospho-L-histidine.</text>
        <dbReference type="EC" id="2.7.13.3"/>
    </reaction>
</comment>
<keyword evidence="9 17" id="KW-0418">Kinase</keyword>
<dbReference type="Proteomes" id="UP000070394">
    <property type="component" value="Unassembled WGS sequence"/>
</dbReference>
<keyword evidence="12" id="KW-0902">Two-component regulatory system</keyword>
<dbReference type="PROSITE" id="PS50885">
    <property type="entry name" value="HAMP"/>
    <property type="match status" value="1"/>
</dbReference>
<evidence type="ECO:0000256" key="7">
    <source>
        <dbReference type="ARBA" id="ARBA00022692"/>
    </source>
</evidence>
<dbReference type="PRINTS" id="PR00344">
    <property type="entry name" value="BCTRLSENSOR"/>
</dbReference>
<keyword evidence="18" id="KW-1185">Reference proteome</keyword>
<evidence type="ECO:0000256" key="6">
    <source>
        <dbReference type="ARBA" id="ARBA00022679"/>
    </source>
</evidence>
<dbReference type="GO" id="GO:0005524">
    <property type="term" value="F:ATP binding"/>
    <property type="evidence" value="ECO:0007669"/>
    <property type="project" value="UniProtKB-KW"/>
</dbReference>
<dbReference type="InterPro" id="IPR050398">
    <property type="entry name" value="HssS/ArlS-like"/>
</dbReference>
<dbReference type="SUPFAM" id="SSF158472">
    <property type="entry name" value="HAMP domain-like"/>
    <property type="match status" value="1"/>
</dbReference>
<feature type="domain" description="HAMP" evidence="16">
    <location>
        <begin position="90"/>
        <end position="143"/>
    </location>
</feature>
<keyword evidence="5" id="KW-0597">Phosphoprotein</keyword>
<dbReference type="InterPro" id="IPR036890">
    <property type="entry name" value="HATPase_C_sf"/>
</dbReference>
<keyword evidence="6" id="KW-0808">Transferase</keyword>
<feature type="transmembrane region" description="Helical" evidence="14">
    <location>
        <begin position="66"/>
        <end position="88"/>
    </location>
</feature>
<dbReference type="RefSeq" id="WP_060930693.1">
    <property type="nucleotide sequence ID" value="NZ_KQ959781.1"/>
</dbReference>
<evidence type="ECO:0000256" key="5">
    <source>
        <dbReference type="ARBA" id="ARBA00022553"/>
    </source>
</evidence>
<dbReference type="AlphaFoldDB" id="A0A133ZX39"/>
<dbReference type="CDD" id="cd00082">
    <property type="entry name" value="HisKA"/>
    <property type="match status" value="1"/>
</dbReference>
<dbReference type="InterPro" id="IPR004358">
    <property type="entry name" value="Sig_transdc_His_kin-like_C"/>
</dbReference>
<dbReference type="InterPro" id="IPR005467">
    <property type="entry name" value="His_kinase_dom"/>
</dbReference>
<evidence type="ECO:0000256" key="11">
    <source>
        <dbReference type="ARBA" id="ARBA00022989"/>
    </source>
</evidence>
<evidence type="ECO:0000259" key="16">
    <source>
        <dbReference type="PROSITE" id="PS50885"/>
    </source>
</evidence>
<dbReference type="SMART" id="SM00387">
    <property type="entry name" value="HATPase_c"/>
    <property type="match status" value="1"/>
</dbReference>
<evidence type="ECO:0000313" key="18">
    <source>
        <dbReference type="Proteomes" id="UP000070394"/>
    </source>
</evidence>
<dbReference type="STRING" id="467210.HMPREF1866_00788"/>
<dbReference type="SUPFAM" id="SSF47384">
    <property type="entry name" value="Homodimeric domain of signal transducing histidine kinase"/>
    <property type="match status" value="1"/>
</dbReference>
<evidence type="ECO:0000256" key="13">
    <source>
        <dbReference type="ARBA" id="ARBA00023136"/>
    </source>
</evidence>
<evidence type="ECO:0000256" key="1">
    <source>
        <dbReference type="ARBA" id="ARBA00000085"/>
    </source>
</evidence>
<protein>
    <recommendedName>
        <fullName evidence="3">histidine kinase</fullName>
        <ecNumber evidence="3">2.7.13.3</ecNumber>
    </recommendedName>
</protein>
<dbReference type="Gene3D" id="6.10.340.10">
    <property type="match status" value="1"/>
</dbReference>
<name>A0A133ZX39_9FIRM</name>
<evidence type="ECO:0000256" key="10">
    <source>
        <dbReference type="ARBA" id="ARBA00022840"/>
    </source>
</evidence>
<evidence type="ECO:0000256" key="8">
    <source>
        <dbReference type="ARBA" id="ARBA00022741"/>
    </source>
</evidence>
<evidence type="ECO:0000256" key="4">
    <source>
        <dbReference type="ARBA" id="ARBA00022475"/>
    </source>
</evidence>
<dbReference type="EMBL" id="LSDA01000020">
    <property type="protein sequence ID" value="KXB60005.1"/>
    <property type="molecule type" value="Genomic_DNA"/>
</dbReference>
<proteinExistence type="predicted"/>
<dbReference type="Pfam" id="PF00672">
    <property type="entry name" value="HAMP"/>
    <property type="match status" value="1"/>
</dbReference>
<keyword evidence="11 14" id="KW-1133">Transmembrane helix</keyword>
<dbReference type="Gene3D" id="1.10.287.130">
    <property type="match status" value="1"/>
</dbReference>
<dbReference type="SMART" id="SM00388">
    <property type="entry name" value="HisKA"/>
    <property type="match status" value="1"/>
</dbReference>
<dbReference type="InterPro" id="IPR003660">
    <property type="entry name" value="HAMP_dom"/>
</dbReference>
<dbReference type="PANTHER" id="PTHR45528:SF1">
    <property type="entry name" value="SENSOR HISTIDINE KINASE CPXA"/>
    <property type="match status" value="1"/>
</dbReference>
<feature type="domain" description="Histidine kinase" evidence="15">
    <location>
        <begin position="151"/>
        <end position="361"/>
    </location>
</feature>
<dbReference type="InterPro" id="IPR003661">
    <property type="entry name" value="HisK_dim/P_dom"/>
</dbReference>
<keyword evidence="10" id="KW-0067">ATP-binding</keyword>
<evidence type="ECO:0000313" key="17">
    <source>
        <dbReference type="EMBL" id="KXB60005.1"/>
    </source>
</evidence>
<gene>
    <name evidence="17" type="ORF">HMPREF1866_00788</name>
</gene>
<organism evidence="17 18">
    <name type="scientific">Lachnoanaerobaculum saburreum</name>
    <dbReference type="NCBI Taxonomy" id="467210"/>
    <lineage>
        <taxon>Bacteria</taxon>
        <taxon>Bacillati</taxon>
        <taxon>Bacillota</taxon>
        <taxon>Clostridia</taxon>
        <taxon>Lachnospirales</taxon>
        <taxon>Lachnospiraceae</taxon>
        <taxon>Lachnoanaerobaculum</taxon>
    </lineage>
</organism>
<dbReference type="InterPro" id="IPR003594">
    <property type="entry name" value="HATPase_dom"/>
</dbReference>
<dbReference type="Pfam" id="PF02518">
    <property type="entry name" value="HATPase_c"/>
    <property type="match status" value="1"/>
</dbReference>
<dbReference type="Gene3D" id="3.30.565.10">
    <property type="entry name" value="Histidine kinase-like ATPase, C-terminal domain"/>
    <property type="match status" value="1"/>
</dbReference>
<evidence type="ECO:0000256" key="14">
    <source>
        <dbReference type="SAM" id="Phobius"/>
    </source>
</evidence>
<dbReference type="PROSITE" id="PS50109">
    <property type="entry name" value="HIS_KIN"/>
    <property type="match status" value="1"/>
</dbReference>
<evidence type="ECO:0000256" key="3">
    <source>
        <dbReference type="ARBA" id="ARBA00012438"/>
    </source>
</evidence>
<dbReference type="OrthoDB" id="9813151at2"/>
<dbReference type="SMART" id="SM00304">
    <property type="entry name" value="HAMP"/>
    <property type="match status" value="1"/>
</dbReference>
<dbReference type="PATRIC" id="fig|467210.3.peg.778"/>
<dbReference type="SUPFAM" id="SSF55874">
    <property type="entry name" value="ATPase domain of HSP90 chaperone/DNA topoisomerase II/histidine kinase"/>
    <property type="match status" value="1"/>
</dbReference>
<sequence length="363" mass="40890">MWNRLSIRVKLTLLTAIVLCIISLISFRINIDNASNIFIIPDGVNVTNTMGGRCFKLDFDIAQKTFRINCFYITVFCSVFGTALMWFVSGRVLKPLSTFTKAIKDIDINNVGENISVVKSKDEVGELQDSFNFMLENIKDSYIRQKSFSQNAAHELKTPVAAIKTNLEVLNMDENPDISDYKDFVNVVSRQIDMMSSIVQGLRLLSSGESLNFEKICLKDLIDDILTDLKTYIESRHQKVEVLFDNTDFNIQADRVLLKQAVLNIVHNAIRYSPDEAIIKITQTGDVLSIKNFGTGIAQADLNRVFEPFYCIDKSRSKKYGGSGLGLAIAKDIADRHGFTINAKSKVDEYVEISISFSENKNE</sequence>
<evidence type="ECO:0000256" key="2">
    <source>
        <dbReference type="ARBA" id="ARBA00004651"/>
    </source>
</evidence>
<keyword evidence="13 14" id="KW-0472">Membrane</keyword>
<feature type="transmembrane region" description="Helical" evidence="14">
    <location>
        <begin position="12"/>
        <end position="31"/>
    </location>
</feature>
<keyword evidence="4" id="KW-1003">Cell membrane</keyword>
<accession>A0A133ZX39</accession>
<dbReference type="InterPro" id="IPR036097">
    <property type="entry name" value="HisK_dim/P_sf"/>
</dbReference>
<dbReference type="PANTHER" id="PTHR45528">
    <property type="entry name" value="SENSOR HISTIDINE KINASE CPXA"/>
    <property type="match status" value="1"/>
</dbReference>
<keyword evidence="7 14" id="KW-0812">Transmembrane</keyword>
<comment type="subcellular location">
    <subcellularLocation>
        <location evidence="2">Cell membrane</location>
        <topology evidence="2">Multi-pass membrane protein</topology>
    </subcellularLocation>
</comment>
<dbReference type="GO" id="GO:0000155">
    <property type="term" value="F:phosphorelay sensor kinase activity"/>
    <property type="evidence" value="ECO:0007669"/>
    <property type="project" value="InterPro"/>
</dbReference>